<sequence>MNDSTCISYLNEYILTEPKDNSRPIYNSPLKGNLNKHPNSESKINGLSHSAINPYQLQSSNSIFNNFLKGTSLDQFQQQNQAQNLKYLMQNNEESFYVSSIDQNEQVSNIIWNESSPSMSIDNKNNTLVYNENINVLNFSKNSNDGNKFLSVAGMAYTAPDEQHNYSINYNKRNCDEFQFDNQILNNNCLIPNNNTYESTPSSQNSPDITNIDDQSIRSIKDLYSIDNSKVKSKILNQSESLNFQANEIENKDYFVNNLLNNNSSNCMIHKSNNYNKKFDLNEILLGNFNLNSSNEAISDFIKTDENNVNNSINEQTYMTNHFGGLLENGIVGDLPQNAYSSANYMDIIEYQATSNKKICQKESPKIECRANLQNYNNYSNFDSNKGYYEPENFVRRFTVNNGIEFLKPQEKILNIPGVTISPLEKPRRMSVPELDSNNSTKARFPVKSDINDTENTKPSSLALTKPRRQKLRFQNDLYTPLWVRNSGQAKEGFCDTCKPGKWLQLKNSAYWYHKQFYHGISSVSGKPFIKPLQIVQIDADTYEGLCHQCLKWVTIATSKRKNSVLWYRHAHKCHIYHKPKTDKLLKNKLSGNIEEIDTEDKYSIQNDAIDIENSSFKFNENNDLNINDGTKKTFQSILLDDSHEGSIKSSGENTISMDLAYEQLDKNDYTNIHQICNNFN</sequence>
<organism evidence="3 4">
    <name type="scientific">Smittium simulii</name>
    <dbReference type="NCBI Taxonomy" id="133385"/>
    <lineage>
        <taxon>Eukaryota</taxon>
        <taxon>Fungi</taxon>
        <taxon>Fungi incertae sedis</taxon>
        <taxon>Zoopagomycota</taxon>
        <taxon>Kickxellomycotina</taxon>
        <taxon>Harpellomycetes</taxon>
        <taxon>Harpellales</taxon>
        <taxon>Legeriomycetaceae</taxon>
        <taxon>Smittium</taxon>
    </lineage>
</organism>
<reference evidence="3 4" key="1">
    <citation type="journal article" date="2018" name="MBio">
        <title>Comparative Genomics Reveals the Core Gene Toolbox for the Fungus-Insect Symbiosis.</title>
        <authorList>
            <person name="Wang Y."/>
            <person name="Stata M."/>
            <person name="Wang W."/>
            <person name="Stajich J.E."/>
            <person name="White M.M."/>
            <person name="Moncalvo J.M."/>
        </authorList>
    </citation>
    <scope>NUCLEOTIDE SEQUENCE [LARGE SCALE GENOMIC DNA]</scope>
    <source>
        <strain evidence="3 4">SWE-8-4</strain>
    </source>
</reference>
<protein>
    <recommendedName>
        <fullName evidence="2">Transcription regulator Rua1 C-terminal domain-containing protein</fullName>
    </recommendedName>
</protein>
<dbReference type="STRING" id="133385.A0A2T9YEN8"/>
<proteinExistence type="predicted"/>
<feature type="domain" description="Transcription regulator Rua1 C-terminal" evidence="2">
    <location>
        <begin position="475"/>
        <end position="575"/>
    </location>
</feature>
<dbReference type="AlphaFoldDB" id="A0A2T9YEN8"/>
<dbReference type="EMBL" id="MBFR01000238">
    <property type="protein sequence ID" value="PVU90796.1"/>
    <property type="molecule type" value="Genomic_DNA"/>
</dbReference>
<dbReference type="OrthoDB" id="5595379at2759"/>
<dbReference type="Pfam" id="PF14616">
    <property type="entry name" value="Rua1_C"/>
    <property type="match status" value="1"/>
</dbReference>
<name>A0A2T9YEN8_9FUNG</name>
<dbReference type="PANTHER" id="PTHR28125:SF3">
    <property type="entry name" value="TRANSCRIPTION REGULATOR RUA1 C-TERMINAL DOMAIN-CONTAINING PROTEIN"/>
    <property type="match status" value="1"/>
</dbReference>
<dbReference type="Proteomes" id="UP000245383">
    <property type="component" value="Unassembled WGS sequence"/>
</dbReference>
<gene>
    <name evidence="3" type="ORF">BB561_004708</name>
</gene>
<evidence type="ECO:0000256" key="1">
    <source>
        <dbReference type="SAM" id="MobiDB-lite"/>
    </source>
</evidence>
<dbReference type="PANTHER" id="PTHR28125">
    <property type="entry name" value="MEIOTIC EXPRESSION UP-REGULATED PROTEIN 26"/>
    <property type="match status" value="1"/>
</dbReference>
<feature type="region of interest" description="Disordered" evidence="1">
    <location>
        <begin position="430"/>
        <end position="466"/>
    </location>
</feature>
<accession>A0A2T9YEN8</accession>
<dbReference type="InterPro" id="IPR028012">
    <property type="entry name" value="Rua1_C"/>
</dbReference>
<evidence type="ECO:0000313" key="3">
    <source>
        <dbReference type="EMBL" id="PVU90796.1"/>
    </source>
</evidence>
<evidence type="ECO:0000259" key="2">
    <source>
        <dbReference type="Pfam" id="PF14616"/>
    </source>
</evidence>
<evidence type="ECO:0000313" key="4">
    <source>
        <dbReference type="Proteomes" id="UP000245383"/>
    </source>
</evidence>
<comment type="caution">
    <text evidence="3">The sequence shown here is derived from an EMBL/GenBank/DDBJ whole genome shotgun (WGS) entry which is preliminary data.</text>
</comment>
<keyword evidence="4" id="KW-1185">Reference proteome</keyword>